<gene>
    <name evidence="5" type="ORF">DSCOOX_34760</name>
</gene>
<dbReference type="PANTHER" id="PTHR32071">
    <property type="entry name" value="TRANSCRIPTIONAL REGULATORY PROTEIN"/>
    <property type="match status" value="1"/>
</dbReference>
<evidence type="ECO:0000256" key="2">
    <source>
        <dbReference type="ARBA" id="ARBA00022840"/>
    </source>
</evidence>
<name>A0A5K8ACP9_9BACT</name>
<dbReference type="EMBL" id="AP021879">
    <property type="protein sequence ID" value="BBO90296.1"/>
    <property type="molecule type" value="Genomic_DNA"/>
</dbReference>
<keyword evidence="6" id="KW-1185">Reference proteome</keyword>
<dbReference type="InterPro" id="IPR025662">
    <property type="entry name" value="Sigma_54_int_dom_ATP-bd_1"/>
</dbReference>
<dbReference type="PANTHER" id="PTHR32071:SF117">
    <property type="entry name" value="PTS-DEPENDENT DIHYDROXYACETONE KINASE OPERON REGULATORY PROTEIN-RELATED"/>
    <property type="match status" value="1"/>
</dbReference>
<dbReference type="FunFam" id="3.40.50.300:FF:000006">
    <property type="entry name" value="DNA-binding transcriptional regulator NtrC"/>
    <property type="match status" value="1"/>
</dbReference>
<dbReference type="SMART" id="SM00382">
    <property type="entry name" value="AAA"/>
    <property type="match status" value="1"/>
</dbReference>
<feature type="domain" description="Sigma-54 factor interaction" evidence="4">
    <location>
        <begin position="1"/>
        <end position="117"/>
    </location>
</feature>
<reference evidence="5 6" key="1">
    <citation type="submission" date="2019-11" db="EMBL/GenBank/DDBJ databases">
        <title>Comparative genomics of hydrocarbon-degrading Desulfosarcina strains.</title>
        <authorList>
            <person name="Watanabe M."/>
            <person name="Kojima H."/>
            <person name="Fukui M."/>
        </authorList>
    </citation>
    <scope>NUCLEOTIDE SEQUENCE [LARGE SCALE GENOMIC DNA]</scope>
    <source>
        <strain evidence="6">oXyS1</strain>
    </source>
</reference>
<keyword evidence="1" id="KW-0547">Nucleotide-binding</keyword>
<dbReference type="SUPFAM" id="SSF52540">
    <property type="entry name" value="P-loop containing nucleoside triphosphate hydrolases"/>
    <property type="match status" value="1"/>
</dbReference>
<dbReference type="PROSITE" id="PS50045">
    <property type="entry name" value="SIGMA54_INTERACT_4"/>
    <property type="match status" value="1"/>
</dbReference>
<organism evidence="5 6">
    <name type="scientific">Desulfosarcina ovata subsp. ovata</name>
    <dbReference type="NCBI Taxonomy" id="2752305"/>
    <lineage>
        <taxon>Bacteria</taxon>
        <taxon>Pseudomonadati</taxon>
        <taxon>Thermodesulfobacteriota</taxon>
        <taxon>Desulfobacteria</taxon>
        <taxon>Desulfobacterales</taxon>
        <taxon>Desulfosarcinaceae</taxon>
        <taxon>Desulfosarcina</taxon>
    </lineage>
</organism>
<dbReference type="Proteomes" id="UP000422108">
    <property type="component" value="Chromosome"/>
</dbReference>
<dbReference type="GO" id="GO:0006355">
    <property type="term" value="P:regulation of DNA-templated transcription"/>
    <property type="evidence" value="ECO:0007669"/>
    <property type="project" value="InterPro"/>
</dbReference>
<dbReference type="Pfam" id="PF00158">
    <property type="entry name" value="Sigma54_activat"/>
    <property type="match status" value="1"/>
</dbReference>
<dbReference type="Gene3D" id="1.20.120.1490">
    <property type="match status" value="1"/>
</dbReference>
<dbReference type="Pfam" id="PF13801">
    <property type="entry name" value="Metal_resist"/>
    <property type="match status" value="1"/>
</dbReference>
<accession>A0A5K8ACP9</accession>
<dbReference type="Gene3D" id="3.40.50.300">
    <property type="entry name" value="P-loop containing nucleotide triphosphate hydrolases"/>
    <property type="match status" value="1"/>
</dbReference>
<dbReference type="CDD" id="cd00009">
    <property type="entry name" value="AAA"/>
    <property type="match status" value="1"/>
</dbReference>
<dbReference type="PROSITE" id="PS00675">
    <property type="entry name" value="SIGMA54_INTERACT_1"/>
    <property type="match status" value="1"/>
</dbReference>
<dbReference type="InterPro" id="IPR002078">
    <property type="entry name" value="Sigma_54_int"/>
</dbReference>
<dbReference type="InterPro" id="IPR003593">
    <property type="entry name" value="AAA+_ATPase"/>
</dbReference>
<evidence type="ECO:0000256" key="3">
    <source>
        <dbReference type="ARBA" id="ARBA00023125"/>
    </source>
</evidence>
<evidence type="ECO:0000313" key="6">
    <source>
        <dbReference type="Proteomes" id="UP000422108"/>
    </source>
</evidence>
<dbReference type="GO" id="GO:0005524">
    <property type="term" value="F:ATP binding"/>
    <property type="evidence" value="ECO:0007669"/>
    <property type="project" value="UniProtKB-KW"/>
</dbReference>
<evidence type="ECO:0000313" key="5">
    <source>
        <dbReference type="EMBL" id="BBO90296.1"/>
    </source>
</evidence>
<dbReference type="GO" id="GO:0003677">
    <property type="term" value="F:DNA binding"/>
    <property type="evidence" value="ECO:0007669"/>
    <property type="project" value="UniProtKB-KW"/>
</dbReference>
<dbReference type="InterPro" id="IPR027417">
    <property type="entry name" value="P-loop_NTPase"/>
</dbReference>
<keyword evidence="3" id="KW-0238">DNA-binding</keyword>
<keyword evidence="2" id="KW-0067">ATP-binding</keyword>
<evidence type="ECO:0000256" key="1">
    <source>
        <dbReference type="ARBA" id="ARBA00022741"/>
    </source>
</evidence>
<dbReference type="InterPro" id="IPR025961">
    <property type="entry name" value="Metal_resist"/>
</dbReference>
<sequence length="262" mass="29330">MEMIAMVAPSEATVLISGESGTGKELIARSLHCNSPRKDHPLVIVNCAALTETLLESELFGHEKGAFTGADKRREGRFMQAHRGTIFLDEIGETSPTMQAKLLRVLQQKEIQRVGGEAILHGYGMYHGDWGGHMMDSGYRGHMMGPGYGGHMMGYRHGPYMHDDDDWGNLPKEQANKLEAAQERFYNETRGLRRAIDDKQFALNSELNKESPDNDKAMALQSEISKLQNDFDQKALEHQIEVRKIVPDAYAAARGYGNGYCW</sequence>
<proteinExistence type="predicted"/>
<dbReference type="AlphaFoldDB" id="A0A5K8ACP9"/>
<evidence type="ECO:0000259" key="4">
    <source>
        <dbReference type="PROSITE" id="PS50045"/>
    </source>
</evidence>
<protein>
    <recommendedName>
        <fullName evidence="4">Sigma-54 factor interaction domain-containing protein</fullName>
    </recommendedName>
</protein>